<evidence type="ECO:0000256" key="9">
    <source>
        <dbReference type="SAM" id="Phobius"/>
    </source>
</evidence>
<dbReference type="Pfam" id="PF02167">
    <property type="entry name" value="Cytochrom_C1"/>
    <property type="match status" value="1"/>
</dbReference>
<keyword evidence="3 9" id="KW-0812">Transmembrane</keyword>
<keyword evidence="10" id="KW-0732">Signal</keyword>
<accession>A0ABT1L4N2</accession>
<keyword evidence="13" id="KW-1185">Reference proteome</keyword>
<evidence type="ECO:0000256" key="10">
    <source>
        <dbReference type="SAM" id="SignalP"/>
    </source>
</evidence>
<dbReference type="EMBL" id="JAKUDN010000002">
    <property type="protein sequence ID" value="MCP8352122.1"/>
    <property type="molecule type" value="Genomic_DNA"/>
</dbReference>
<evidence type="ECO:0000256" key="6">
    <source>
        <dbReference type="ARBA" id="ARBA00023004"/>
    </source>
</evidence>
<keyword evidence="7 9" id="KW-0472">Membrane</keyword>
<evidence type="ECO:0000256" key="7">
    <source>
        <dbReference type="ARBA" id="ARBA00023136"/>
    </source>
</evidence>
<dbReference type="PANTHER" id="PTHR10266">
    <property type="entry name" value="CYTOCHROME C1"/>
    <property type="match status" value="1"/>
</dbReference>
<name>A0ABT1L4N2_9GAMM</name>
<keyword evidence="5 9" id="KW-1133">Transmembrane helix</keyword>
<evidence type="ECO:0000256" key="2">
    <source>
        <dbReference type="ARBA" id="ARBA00022617"/>
    </source>
</evidence>
<evidence type="ECO:0000256" key="5">
    <source>
        <dbReference type="ARBA" id="ARBA00022989"/>
    </source>
</evidence>
<feature type="signal peptide" evidence="10">
    <location>
        <begin position="1"/>
        <end position="20"/>
    </location>
</feature>
<keyword evidence="4 8" id="KW-0479">Metal-binding</keyword>
<evidence type="ECO:0000256" key="8">
    <source>
        <dbReference type="PROSITE-ProRule" id="PRU00433"/>
    </source>
</evidence>
<evidence type="ECO:0000313" key="12">
    <source>
        <dbReference type="EMBL" id="MCP8352122.1"/>
    </source>
</evidence>
<keyword evidence="6 8" id="KW-0408">Iron</keyword>
<dbReference type="PROSITE" id="PS51007">
    <property type="entry name" value="CYTC"/>
    <property type="match status" value="1"/>
</dbReference>
<dbReference type="InterPro" id="IPR009056">
    <property type="entry name" value="Cyt_c-like_dom"/>
</dbReference>
<reference evidence="12 13" key="1">
    <citation type="journal article" date="2022" name="Nat. Microbiol.">
        <title>The microbiome of a bacterivorous marine choanoflagellate contains a resource-demanding obligate bacterial associate.</title>
        <authorList>
            <person name="Needham D.M."/>
            <person name="Poirier C."/>
            <person name="Bachy C."/>
            <person name="George E.E."/>
            <person name="Wilken S."/>
            <person name="Yung C.C.M."/>
            <person name="Limardo A.J."/>
            <person name="Morando M."/>
            <person name="Sudek L."/>
            <person name="Malmstrom R.R."/>
            <person name="Keeling P.J."/>
            <person name="Santoro A.E."/>
            <person name="Worden A.Z."/>
        </authorList>
    </citation>
    <scope>NUCLEOTIDE SEQUENCE [LARGE SCALE GENOMIC DNA]</scope>
    <source>
        <strain evidence="12 13">Comchoano-2</strain>
    </source>
</reference>
<gene>
    <name evidence="12" type="ORF">MKS91_02325</name>
</gene>
<proteinExistence type="predicted"/>
<dbReference type="Proteomes" id="UP001320768">
    <property type="component" value="Unassembled WGS sequence"/>
</dbReference>
<evidence type="ECO:0000259" key="11">
    <source>
        <dbReference type="PROSITE" id="PS51007"/>
    </source>
</evidence>
<feature type="domain" description="Cytochrome c" evidence="11">
    <location>
        <begin position="29"/>
        <end position="172"/>
    </location>
</feature>
<dbReference type="SUPFAM" id="SSF46626">
    <property type="entry name" value="Cytochrome c"/>
    <property type="match status" value="1"/>
</dbReference>
<dbReference type="InterPro" id="IPR002326">
    <property type="entry name" value="Cyt_c1"/>
</dbReference>
<comment type="subcellular location">
    <subcellularLocation>
        <location evidence="1">Membrane</location>
    </subcellularLocation>
</comment>
<feature type="chain" id="PRO_5046939630" description="Cytochrome c domain-containing protein" evidence="10">
    <location>
        <begin position="21"/>
        <end position="217"/>
    </location>
</feature>
<dbReference type="Gene3D" id="1.10.760.10">
    <property type="entry name" value="Cytochrome c-like domain"/>
    <property type="match status" value="1"/>
</dbReference>
<evidence type="ECO:0000256" key="1">
    <source>
        <dbReference type="ARBA" id="ARBA00004370"/>
    </source>
</evidence>
<dbReference type="PANTHER" id="PTHR10266:SF3">
    <property type="entry name" value="CYTOCHROME C1, HEME PROTEIN, MITOCHONDRIAL"/>
    <property type="match status" value="1"/>
</dbReference>
<evidence type="ECO:0000256" key="4">
    <source>
        <dbReference type="ARBA" id="ARBA00022723"/>
    </source>
</evidence>
<organism evidence="12 13">
    <name type="scientific">Candidatus Synchoanobacter obligatus</name>
    <dbReference type="NCBI Taxonomy" id="2919597"/>
    <lineage>
        <taxon>Bacteria</taxon>
        <taxon>Pseudomonadati</taxon>
        <taxon>Pseudomonadota</taxon>
        <taxon>Gammaproteobacteria</taxon>
        <taxon>Candidatus Comchoanobacterales</taxon>
        <taxon>Candidatus Comchoanobacteraceae</taxon>
        <taxon>Candidatus Synchoanobacter</taxon>
    </lineage>
</organism>
<evidence type="ECO:0000256" key="3">
    <source>
        <dbReference type="ARBA" id="ARBA00022692"/>
    </source>
</evidence>
<evidence type="ECO:0000313" key="13">
    <source>
        <dbReference type="Proteomes" id="UP001320768"/>
    </source>
</evidence>
<feature type="transmembrane region" description="Helical" evidence="9">
    <location>
        <begin position="186"/>
        <end position="209"/>
    </location>
</feature>
<protein>
    <recommendedName>
        <fullName evidence="11">Cytochrome c domain-containing protein</fullName>
    </recommendedName>
</protein>
<dbReference type="RefSeq" id="WP_258569232.1">
    <property type="nucleotide sequence ID" value="NZ_JAKUDN010000002.1"/>
</dbReference>
<sequence>MSRFLIAALAIFSWSVVSDAPQYLFDKESQIAAGAQAFAQTCYSCHSMKYMRTDAVSLSGGIQPDQAPQWTEDSWNGHPPPDLSLITAAKGVDYVYSYLMGYYVDETHPSGFENIVMPGTQMPNPFAAMQGEQELVLTDPEVRLFQALKLKNRGAKSPQEFEDYVSSIAVYLEYASDPSQAYREHIGYYVLGFLAVMIVIMIALDLAYWKDIHGDHQ</sequence>
<keyword evidence="2 8" id="KW-0349">Heme</keyword>
<dbReference type="InterPro" id="IPR036909">
    <property type="entry name" value="Cyt_c-like_dom_sf"/>
</dbReference>
<comment type="caution">
    <text evidence="12">The sequence shown here is derived from an EMBL/GenBank/DDBJ whole genome shotgun (WGS) entry which is preliminary data.</text>
</comment>